<proteinExistence type="predicted"/>
<gene>
    <name evidence="2" type="ORF">SDC9_173249</name>
</gene>
<evidence type="ECO:0000256" key="1">
    <source>
        <dbReference type="SAM" id="MobiDB-lite"/>
    </source>
</evidence>
<protein>
    <submittedName>
        <fullName evidence="2">Uncharacterized protein</fullName>
    </submittedName>
</protein>
<sequence>MQEGVEFQAPGQPAQDKDHNAGCKGAGSLWHGTAEYHGKRERGRSYHQQREPQRVLGTQHDGIQTVLEGGGGHLLFLDQAGQVIDHGDFLQINIYGGDAAHYADGGTIRALAGDHDACGGDKALGLFDSKGGQDSIDGVFHPVGLTAGFQNNLARIGGVFYNLLIIHNSYFL</sequence>
<accession>A0A645GQ87</accession>
<comment type="caution">
    <text evidence="2">The sequence shown here is derived from an EMBL/GenBank/DDBJ whole genome shotgun (WGS) entry which is preliminary data.</text>
</comment>
<reference evidence="2" key="1">
    <citation type="submission" date="2019-08" db="EMBL/GenBank/DDBJ databases">
        <authorList>
            <person name="Kucharzyk K."/>
            <person name="Murdoch R.W."/>
            <person name="Higgins S."/>
            <person name="Loffler F."/>
        </authorList>
    </citation>
    <scope>NUCLEOTIDE SEQUENCE</scope>
</reference>
<organism evidence="2">
    <name type="scientific">bioreactor metagenome</name>
    <dbReference type="NCBI Taxonomy" id="1076179"/>
    <lineage>
        <taxon>unclassified sequences</taxon>
        <taxon>metagenomes</taxon>
        <taxon>ecological metagenomes</taxon>
    </lineage>
</organism>
<dbReference type="EMBL" id="VSSQ01075148">
    <property type="protein sequence ID" value="MPN25833.1"/>
    <property type="molecule type" value="Genomic_DNA"/>
</dbReference>
<name>A0A645GQ87_9ZZZZ</name>
<feature type="region of interest" description="Disordered" evidence="1">
    <location>
        <begin position="1"/>
        <end position="20"/>
    </location>
</feature>
<evidence type="ECO:0000313" key="2">
    <source>
        <dbReference type="EMBL" id="MPN25833.1"/>
    </source>
</evidence>
<dbReference type="AlphaFoldDB" id="A0A645GQ87"/>